<dbReference type="Proteomes" id="UP000015105">
    <property type="component" value="Chromosome 3D"/>
</dbReference>
<evidence type="ECO:0000313" key="3">
    <source>
        <dbReference type="Proteomes" id="UP000015105"/>
    </source>
</evidence>
<feature type="region of interest" description="Disordered" evidence="1">
    <location>
        <begin position="110"/>
        <end position="146"/>
    </location>
</feature>
<evidence type="ECO:0000256" key="1">
    <source>
        <dbReference type="SAM" id="MobiDB-lite"/>
    </source>
</evidence>
<dbReference type="AlphaFoldDB" id="A0A453EYN5"/>
<sequence>YSTRNPYVSFFVQAAAMTGRGGDAALRQRIRRRQGGGRCATETKEEKIERRGGEAREREGLASRPRRGRDQRRPCSGLRWCSRRGPAESRRIRWKMAHRRRIWKEVSQSSEHDGCGRGMASGTAAARRWERKGKTGGRRWEAGGREGSGEVGWWCLRAGCPSTPAPWPYHLKMWGVPGVLDTAFEEHGDCQCLEAKPFGVTVMPVLSCHFRSSQLDGKYQAAAQPNPGTLSEFYLYLQHVPVMSDAEFWTLKYTEQTTSAEPVHRLA</sequence>
<reference evidence="3" key="1">
    <citation type="journal article" date="2014" name="Science">
        <title>Ancient hybridizations among the ancestral genomes of bread wheat.</title>
        <authorList>
            <consortium name="International Wheat Genome Sequencing Consortium,"/>
            <person name="Marcussen T."/>
            <person name="Sandve S.R."/>
            <person name="Heier L."/>
            <person name="Spannagl M."/>
            <person name="Pfeifer M."/>
            <person name="Jakobsen K.S."/>
            <person name="Wulff B.B."/>
            <person name="Steuernagel B."/>
            <person name="Mayer K.F."/>
            <person name="Olsen O.A."/>
        </authorList>
    </citation>
    <scope>NUCLEOTIDE SEQUENCE [LARGE SCALE GENOMIC DNA]</scope>
    <source>
        <strain evidence="3">cv. AL8/78</strain>
    </source>
</reference>
<reference evidence="2" key="5">
    <citation type="journal article" date="2021" name="G3 (Bethesda)">
        <title>Aegilops tauschii genome assembly Aet v5.0 features greater sequence contiguity and improved annotation.</title>
        <authorList>
            <person name="Wang L."/>
            <person name="Zhu T."/>
            <person name="Rodriguez J.C."/>
            <person name="Deal K.R."/>
            <person name="Dubcovsky J."/>
            <person name="McGuire P.E."/>
            <person name="Lux T."/>
            <person name="Spannagl M."/>
            <person name="Mayer K.F.X."/>
            <person name="Baldrich P."/>
            <person name="Meyers B.C."/>
            <person name="Huo N."/>
            <person name="Gu Y.Q."/>
            <person name="Zhou H."/>
            <person name="Devos K.M."/>
            <person name="Bennetzen J.L."/>
            <person name="Unver T."/>
            <person name="Budak H."/>
            <person name="Gulick P.J."/>
            <person name="Galiba G."/>
            <person name="Kalapos B."/>
            <person name="Nelson D.R."/>
            <person name="Li P."/>
            <person name="You F.M."/>
            <person name="Luo M.C."/>
            <person name="Dvorak J."/>
        </authorList>
    </citation>
    <scope>NUCLEOTIDE SEQUENCE [LARGE SCALE GENOMIC DNA]</scope>
    <source>
        <strain evidence="2">cv. AL8/78</strain>
    </source>
</reference>
<feature type="compositionally biased region" description="Basic and acidic residues" evidence="1">
    <location>
        <begin position="41"/>
        <end position="61"/>
    </location>
</feature>
<dbReference type="EnsemblPlants" id="AET3Gv20517300.1">
    <property type="protein sequence ID" value="AET3Gv20517300.1"/>
    <property type="gene ID" value="AET3Gv20517300"/>
</dbReference>
<name>A0A453EYN5_AEGTS</name>
<accession>A0A453EYN5</accession>
<evidence type="ECO:0000313" key="2">
    <source>
        <dbReference type="EnsemblPlants" id="AET3Gv20517300.2"/>
    </source>
</evidence>
<keyword evidence="3" id="KW-1185">Reference proteome</keyword>
<protein>
    <submittedName>
        <fullName evidence="2">Uncharacterized protein</fullName>
    </submittedName>
</protein>
<dbReference type="EnsemblPlants" id="AET3Gv20517300.2">
    <property type="protein sequence ID" value="AET3Gv20517300.2"/>
    <property type="gene ID" value="AET3Gv20517300"/>
</dbReference>
<proteinExistence type="predicted"/>
<feature type="region of interest" description="Disordered" evidence="1">
    <location>
        <begin position="32"/>
        <end position="75"/>
    </location>
</feature>
<reference evidence="3" key="2">
    <citation type="journal article" date="2017" name="Nat. Plants">
        <title>The Aegilops tauschii genome reveals multiple impacts of transposons.</title>
        <authorList>
            <person name="Zhao G."/>
            <person name="Zou C."/>
            <person name="Li K."/>
            <person name="Wang K."/>
            <person name="Li T."/>
            <person name="Gao L."/>
            <person name="Zhang X."/>
            <person name="Wang H."/>
            <person name="Yang Z."/>
            <person name="Liu X."/>
            <person name="Jiang W."/>
            <person name="Mao L."/>
            <person name="Kong X."/>
            <person name="Jiao Y."/>
            <person name="Jia J."/>
        </authorList>
    </citation>
    <scope>NUCLEOTIDE SEQUENCE [LARGE SCALE GENOMIC DNA]</scope>
    <source>
        <strain evidence="3">cv. AL8/78</strain>
    </source>
</reference>
<dbReference type="Gramene" id="AET3Gv20517300.2">
    <property type="protein sequence ID" value="AET3Gv20517300.2"/>
    <property type="gene ID" value="AET3Gv20517300"/>
</dbReference>
<reference evidence="2" key="4">
    <citation type="submission" date="2019-03" db="UniProtKB">
        <authorList>
            <consortium name="EnsemblPlants"/>
        </authorList>
    </citation>
    <scope>IDENTIFICATION</scope>
</reference>
<reference evidence="2" key="3">
    <citation type="journal article" date="2017" name="Nature">
        <title>Genome sequence of the progenitor of the wheat D genome Aegilops tauschii.</title>
        <authorList>
            <person name="Luo M.C."/>
            <person name="Gu Y.Q."/>
            <person name="Puiu D."/>
            <person name="Wang H."/>
            <person name="Twardziok S.O."/>
            <person name="Deal K.R."/>
            <person name="Huo N."/>
            <person name="Zhu T."/>
            <person name="Wang L."/>
            <person name="Wang Y."/>
            <person name="McGuire P.E."/>
            <person name="Liu S."/>
            <person name="Long H."/>
            <person name="Ramasamy R.K."/>
            <person name="Rodriguez J.C."/>
            <person name="Van S.L."/>
            <person name="Yuan L."/>
            <person name="Wang Z."/>
            <person name="Xia Z."/>
            <person name="Xiao L."/>
            <person name="Anderson O.D."/>
            <person name="Ouyang S."/>
            <person name="Liang Y."/>
            <person name="Zimin A.V."/>
            <person name="Pertea G."/>
            <person name="Qi P."/>
            <person name="Bennetzen J.L."/>
            <person name="Dai X."/>
            <person name="Dawson M.W."/>
            <person name="Muller H.G."/>
            <person name="Kugler K."/>
            <person name="Rivarola-Duarte L."/>
            <person name="Spannagl M."/>
            <person name="Mayer K.F.X."/>
            <person name="Lu F.H."/>
            <person name="Bevan M.W."/>
            <person name="Leroy P."/>
            <person name="Li P."/>
            <person name="You F.M."/>
            <person name="Sun Q."/>
            <person name="Liu Z."/>
            <person name="Lyons E."/>
            <person name="Wicker T."/>
            <person name="Salzberg S.L."/>
            <person name="Devos K.M."/>
            <person name="Dvorak J."/>
        </authorList>
    </citation>
    <scope>NUCLEOTIDE SEQUENCE [LARGE SCALE GENOMIC DNA]</scope>
    <source>
        <strain evidence="2">cv. AL8/78</strain>
    </source>
</reference>
<organism evidence="2 3">
    <name type="scientific">Aegilops tauschii subsp. strangulata</name>
    <name type="common">Goatgrass</name>
    <dbReference type="NCBI Taxonomy" id="200361"/>
    <lineage>
        <taxon>Eukaryota</taxon>
        <taxon>Viridiplantae</taxon>
        <taxon>Streptophyta</taxon>
        <taxon>Embryophyta</taxon>
        <taxon>Tracheophyta</taxon>
        <taxon>Spermatophyta</taxon>
        <taxon>Magnoliopsida</taxon>
        <taxon>Liliopsida</taxon>
        <taxon>Poales</taxon>
        <taxon>Poaceae</taxon>
        <taxon>BOP clade</taxon>
        <taxon>Pooideae</taxon>
        <taxon>Triticodae</taxon>
        <taxon>Triticeae</taxon>
        <taxon>Triticinae</taxon>
        <taxon>Aegilops</taxon>
    </lineage>
</organism>
<dbReference type="Gramene" id="AET3Gv20517300.1">
    <property type="protein sequence ID" value="AET3Gv20517300.1"/>
    <property type="gene ID" value="AET3Gv20517300"/>
</dbReference>